<keyword evidence="5" id="KW-1185">Reference proteome</keyword>
<comment type="caution">
    <text evidence="4">The sequence shown here is derived from an EMBL/GenBank/DDBJ whole genome shotgun (WGS) entry which is preliminary data.</text>
</comment>
<gene>
    <name evidence="4" type="ORF">ACFQGD_05845</name>
</gene>
<sequence length="198" mass="21775">MRVRDVMTSPAMTVRRETEIATAAKLLCDRGFTALPVVNDDDELVGIVTEADLVARRFPPDPRYRSGPDDGVILARAGSTVADVMTTDVLTARTGTDVAALAEQMLTRHVRSVPVVEGDRVIGVVSRRDLVRTLARDDNMVARDVRHRLEIYGGPLRWTVSVHNGVARIRDTRDDLTDRHVATVIAESVPGVTRAEVR</sequence>
<protein>
    <submittedName>
        <fullName evidence="4">CBS domain-containing protein</fullName>
    </submittedName>
</protein>
<feature type="domain" description="CBS" evidence="3">
    <location>
        <begin position="7"/>
        <end position="63"/>
    </location>
</feature>
<dbReference type="PROSITE" id="PS51371">
    <property type="entry name" value="CBS"/>
    <property type="match status" value="2"/>
</dbReference>
<dbReference type="SUPFAM" id="SSF54631">
    <property type="entry name" value="CBS-domain pair"/>
    <property type="match status" value="1"/>
</dbReference>
<proteinExistence type="predicted"/>
<evidence type="ECO:0000259" key="3">
    <source>
        <dbReference type="PROSITE" id="PS51371"/>
    </source>
</evidence>
<name>A0ABW2BVR0_9PSEU</name>
<dbReference type="Proteomes" id="UP001596337">
    <property type="component" value="Unassembled WGS sequence"/>
</dbReference>
<dbReference type="InterPro" id="IPR046342">
    <property type="entry name" value="CBS_dom_sf"/>
</dbReference>
<accession>A0ABW2BVR0</accession>
<dbReference type="SMART" id="SM00116">
    <property type="entry name" value="CBS"/>
    <property type="match status" value="2"/>
</dbReference>
<reference evidence="5" key="1">
    <citation type="journal article" date="2019" name="Int. J. Syst. Evol. Microbiol.">
        <title>The Global Catalogue of Microorganisms (GCM) 10K type strain sequencing project: providing services to taxonomists for standard genome sequencing and annotation.</title>
        <authorList>
            <consortium name="The Broad Institute Genomics Platform"/>
            <consortium name="The Broad Institute Genome Sequencing Center for Infectious Disease"/>
            <person name="Wu L."/>
            <person name="Ma J."/>
        </authorList>
    </citation>
    <scope>NUCLEOTIDE SEQUENCE [LARGE SCALE GENOMIC DNA]</scope>
    <source>
        <strain evidence="5">KCTC 32255</strain>
    </source>
</reference>
<dbReference type="PANTHER" id="PTHR43080:SF2">
    <property type="entry name" value="CBS DOMAIN-CONTAINING PROTEIN"/>
    <property type="match status" value="1"/>
</dbReference>
<evidence type="ECO:0000313" key="5">
    <source>
        <dbReference type="Proteomes" id="UP001596337"/>
    </source>
</evidence>
<dbReference type="PANTHER" id="PTHR43080">
    <property type="entry name" value="CBS DOMAIN-CONTAINING PROTEIN CBSX3, MITOCHONDRIAL"/>
    <property type="match status" value="1"/>
</dbReference>
<keyword evidence="1 2" id="KW-0129">CBS domain</keyword>
<evidence type="ECO:0000256" key="2">
    <source>
        <dbReference type="PROSITE-ProRule" id="PRU00703"/>
    </source>
</evidence>
<feature type="domain" description="CBS" evidence="3">
    <location>
        <begin position="85"/>
        <end position="140"/>
    </location>
</feature>
<dbReference type="CDD" id="cd04586">
    <property type="entry name" value="CBS_pair_BON_assoc"/>
    <property type="match status" value="1"/>
</dbReference>
<organism evidence="4 5">
    <name type="scientific">Haloechinothrix salitolerans</name>
    <dbReference type="NCBI Taxonomy" id="926830"/>
    <lineage>
        <taxon>Bacteria</taxon>
        <taxon>Bacillati</taxon>
        <taxon>Actinomycetota</taxon>
        <taxon>Actinomycetes</taxon>
        <taxon>Pseudonocardiales</taxon>
        <taxon>Pseudonocardiaceae</taxon>
        <taxon>Haloechinothrix</taxon>
    </lineage>
</organism>
<dbReference type="EMBL" id="JBHSXX010000001">
    <property type="protein sequence ID" value="MFC6866664.1"/>
    <property type="molecule type" value="Genomic_DNA"/>
</dbReference>
<dbReference type="Gene3D" id="3.10.580.10">
    <property type="entry name" value="CBS-domain"/>
    <property type="match status" value="1"/>
</dbReference>
<evidence type="ECO:0000256" key="1">
    <source>
        <dbReference type="ARBA" id="ARBA00023122"/>
    </source>
</evidence>
<dbReference type="InterPro" id="IPR051257">
    <property type="entry name" value="Diverse_CBS-Domain"/>
</dbReference>
<dbReference type="RefSeq" id="WP_345396029.1">
    <property type="nucleotide sequence ID" value="NZ_BAABLA010000024.1"/>
</dbReference>
<evidence type="ECO:0000313" key="4">
    <source>
        <dbReference type="EMBL" id="MFC6866664.1"/>
    </source>
</evidence>
<dbReference type="InterPro" id="IPR000644">
    <property type="entry name" value="CBS_dom"/>
</dbReference>
<dbReference type="Pfam" id="PF00571">
    <property type="entry name" value="CBS"/>
    <property type="match status" value="2"/>
</dbReference>